<dbReference type="GO" id="GO:0008176">
    <property type="term" value="F:tRNA (guanine(46)-N7)-methyltransferase activity"/>
    <property type="evidence" value="ECO:0007669"/>
    <property type="project" value="UniProtKB-UniRule"/>
</dbReference>
<keyword evidence="3 9" id="KW-0489">Methyltransferase</keyword>
<keyword evidence="4 9" id="KW-0808">Transferase</keyword>
<feature type="binding site" evidence="9">
    <location>
        <position position="44"/>
    </location>
    <ligand>
        <name>S-adenosyl-L-methionine</name>
        <dbReference type="ChEBI" id="CHEBI:59789"/>
    </ligand>
</feature>
<dbReference type="RefSeq" id="WP_110934807.1">
    <property type="nucleotide sequence ID" value="NZ_KZ614146.1"/>
</dbReference>
<feature type="binding site" evidence="9">
    <location>
        <position position="69"/>
    </location>
    <ligand>
        <name>S-adenosyl-L-methionine</name>
        <dbReference type="ChEBI" id="CHEBI:59789"/>
    </ligand>
</feature>
<evidence type="ECO:0000256" key="9">
    <source>
        <dbReference type="HAMAP-Rule" id="MF_01057"/>
    </source>
</evidence>
<evidence type="ECO:0000256" key="1">
    <source>
        <dbReference type="ARBA" id="ARBA00000142"/>
    </source>
</evidence>
<dbReference type="NCBIfam" id="NF001080">
    <property type="entry name" value="PRK00121.2-2"/>
    <property type="match status" value="1"/>
</dbReference>
<organism evidence="10 11">
    <name type="scientific">Salipaludibacillus neizhouensis</name>
    <dbReference type="NCBI Taxonomy" id="885475"/>
    <lineage>
        <taxon>Bacteria</taxon>
        <taxon>Bacillati</taxon>
        <taxon>Bacillota</taxon>
        <taxon>Bacilli</taxon>
        <taxon>Bacillales</taxon>
        <taxon>Bacillaceae</taxon>
    </lineage>
</organism>
<evidence type="ECO:0000256" key="6">
    <source>
        <dbReference type="ARBA" id="ARBA00022694"/>
    </source>
</evidence>
<dbReference type="SUPFAM" id="SSF53335">
    <property type="entry name" value="S-adenosyl-L-methionine-dependent methyltransferases"/>
    <property type="match status" value="1"/>
</dbReference>
<dbReference type="EC" id="2.1.1.33" evidence="9"/>
<gene>
    <name evidence="9" type="primary">trmB</name>
    <name evidence="10" type="ORF">CR203_13110</name>
</gene>
<evidence type="ECO:0000313" key="10">
    <source>
        <dbReference type="EMBL" id="RKL66773.1"/>
    </source>
</evidence>
<evidence type="ECO:0000256" key="2">
    <source>
        <dbReference type="ARBA" id="ARBA00003015"/>
    </source>
</evidence>
<dbReference type="GO" id="GO:0043527">
    <property type="term" value="C:tRNA methyltransferase complex"/>
    <property type="evidence" value="ECO:0007669"/>
    <property type="project" value="TreeGrafter"/>
</dbReference>
<dbReference type="PANTHER" id="PTHR23417:SF14">
    <property type="entry name" value="PENTACOTRIPEPTIDE-REPEAT REGION OF PRORP DOMAIN-CONTAINING PROTEIN"/>
    <property type="match status" value="1"/>
</dbReference>
<sequence length="214" mass="25531">MRLRNKPWAMEFIDSHPEIREKNPKSWQGKWDERFNKAQPLFVEVGTGKGKFVTDMAKEYPDTNFIGIEKYESIIVSGVQRVIDEPVDNLLFLQENAHNITDFFGAKEVDRIYINFTDPWPKNRHEKRRLTNKFFLEKYEEILKENGEIHFKTDNQALFEYSIESLTDYGFLLKNVSLDLHNSDMKDNIMTEYEEKFSEKGMRIYRLEASLRKQ</sequence>
<dbReference type="InterPro" id="IPR055361">
    <property type="entry name" value="tRNA_methyltr_TrmB_bact"/>
</dbReference>
<dbReference type="AlphaFoldDB" id="A0A3A9KB22"/>
<keyword evidence="5 9" id="KW-0949">S-adenosyl-L-methionine</keyword>
<feature type="binding site" evidence="9">
    <location>
        <begin position="191"/>
        <end position="194"/>
    </location>
    <ligand>
        <name>substrate</name>
    </ligand>
</feature>
<evidence type="ECO:0000256" key="4">
    <source>
        <dbReference type="ARBA" id="ARBA00022679"/>
    </source>
</evidence>
<comment type="similarity">
    <text evidence="8 9">Belongs to the class I-like SAM-binding methyltransferase superfamily. TrmB family.</text>
</comment>
<feature type="binding site" evidence="9">
    <location>
        <position position="96"/>
    </location>
    <ligand>
        <name>S-adenosyl-L-methionine</name>
        <dbReference type="ChEBI" id="CHEBI:59789"/>
    </ligand>
</feature>
<reference evidence="10 11" key="1">
    <citation type="submission" date="2017-10" db="EMBL/GenBank/DDBJ databases">
        <title>Bacillus sp. nov., a halophilic bacterium isolated from a Keqin Lake.</title>
        <authorList>
            <person name="Wang H."/>
        </authorList>
    </citation>
    <scope>NUCLEOTIDE SEQUENCE [LARGE SCALE GENOMIC DNA]</scope>
    <source>
        <strain evidence="10 11">KCTC 13187</strain>
    </source>
</reference>
<accession>A0A3A9KB22</accession>
<feature type="binding site" evidence="9">
    <location>
        <position position="118"/>
    </location>
    <ligand>
        <name>S-adenosyl-L-methionine</name>
        <dbReference type="ChEBI" id="CHEBI:59789"/>
    </ligand>
</feature>
<evidence type="ECO:0000256" key="5">
    <source>
        <dbReference type="ARBA" id="ARBA00022691"/>
    </source>
</evidence>
<dbReference type="PANTHER" id="PTHR23417">
    <property type="entry name" value="3-DEOXY-D-MANNO-OCTULOSONIC-ACID TRANSFERASE/TRNA GUANINE-N 7 - -METHYLTRANSFERASE"/>
    <property type="match status" value="1"/>
</dbReference>
<evidence type="ECO:0000256" key="7">
    <source>
        <dbReference type="ARBA" id="ARBA00060552"/>
    </source>
</evidence>
<dbReference type="PROSITE" id="PS51625">
    <property type="entry name" value="SAM_MT_TRMB"/>
    <property type="match status" value="1"/>
</dbReference>
<evidence type="ECO:0000256" key="8">
    <source>
        <dbReference type="ARBA" id="ARBA00060767"/>
    </source>
</evidence>
<dbReference type="InterPro" id="IPR029063">
    <property type="entry name" value="SAM-dependent_MTases_sf"/>
</dbReference>
<feature type="binding site" evidence="9">
    <location>
        <position position="154"/>
    </location>
    <ligand>
        <name>substrate</name>
    </ligand>
</feature>
<evidence type="ECO:0000256" key="3">
    <source>
        <dbReference type="ARBA" id="ARBA00022603"/>
    </source>
</evidence>
<dbReference type="InterPro" id="IPR003358">
    <property type="entry name" value="tRNA_(Gua-N-7)_MeTrfase_Trmb"/>
</dbReference>
<dbReference type="OrthoDB" id="9802090at2"/>
<comment type="function">
    <text evidence="2 9">Catalyzes the formation of N(7)-methylguanine at position 46 (m7G46) in tRNA.</text>
</comment>
<dbReference type="Pfam" id="PF02390">
    <property type="entry name" value="Methyltransf_4"/>
    <property type="match status" value="1"/>
</dbReference>
<proteinExistence type="inferred from homology"/>
<dbReference type="FunFam" id="3.40.50.150:FF:000035">
    <property type="entry name" value="tRNA (guanine-N(7)-)-methyltransferase"/>
    <property type="match status" value="1"/>
</dbReference>
<dbReference type="NCBIfam" id="TIGR00091">
    <property type="entry name" value="tRNA (guanosine(46)-N7)-methyltransferase TrmB"/>
    <property type="match status" value="1"/>
</dbReference>
<dbReference type="Gene3D" id="3.40.50.150">
    <property type="entry name" value="Vaccinia Virus protein VP39"/>
    <property type="match status" value="1"/>
</dbReference>
<comment type="catalytic activity">
    <reaction evidence="1 9">
        <text>guanosine(46) in tRNA + S-adenosyl-L-methionine = N(7)-methylguanosine(46) in tRNA + S-adenosyl-L-homocysteine</text>
        <dbReference type="Rhea" id="RHEA:42708"/>
        <dbReference type="Rhea" id="RHEA-COMP:10188"/>
        <dbReference type="Rhea" id="RHEA-COMP:10189"/>
        <dbReference type="ChEBI" id="CHEBI:57856"/>
        <dbReference type="ChEBI" id="CHEBI:59789"/>
        <dbReference type="ChEBI" id="CHEBI:74269"/>
        <dbReference type="ChEBI" id="CHEBI:74480"/>
        <dbReference type="EC" id="2.1.1.33"/>
    </reaction>
</comment>
<protein>
    <recommendedName>
        <fullName evidence="9">tRNA (guanine-N(7)-)-methyltransferase</fullName>
        <ecNumber evidence="9">2.1.1.33</ecNumber>
    </recommendedName>
    <alternativeName>
        <fullName evidence="9">tRNA (guanine(46)-N(7))-methyltransferase</fullName>
    </alternativeName>
    <alternativeName>
        <fullName evidence="9">tRNA(m7G46)-methyltransferase</fullName>
    </alternativeName>
</protein>
<comment type="pathway">
    <text evidence="7 9">tRNA modification; N(7)-methylguanine-tRNA biosynthesis.</text>
</comment>
<feature type="binding site" evidence="9">
    <location>
        <position position="122"/>
    </location>
    <ligand>
        <name>substrate</name>
    </ligand>
</feature>
<dbReference type="UniPathway" id="UPA00989"/>
<name>A0A3A9KB22_9BACI</name>
<dbReference type="EMBL" id="PDOE01000005">
    <property type="protein sequence ID" value="RKL66773.1"/>
    <property type="molecule type" value="Genomic_DNA"/>
</dbReference>
<evidence type="ECO:0000313" key="11">
    <source>
        <dbReference type="Proteomes" id="UP000281498"/>
    </source>
</evidence>
<keyword evidence="11" id="KW-1185">Reference proteome</keyword>
<dbReference type="HAMAP" id="MF_01057">
    <property type="entry name" value="tRNA_methyltr_TrmB"/>
    <property type="match status" value="1"/>
</dbReference>
<feature type="region of interest" description="Interaction with RNA" evidence="9">
    <location>
        <begin position="124"/>
        <end position="129"/>
    </location>
</feature>
<dbReference type="Proteomes" id="UP000281498">
    <property type="component" value="Unassembled WGS sequence"/>
</dbReference>
<comment type="caution">
    <text evidence="10">The sequence shown here is derived from an EMBL/GenBank/DDBJ whole genome shotgun (WGS) entry which is preliminary data.</text>
</comment>
<keyword evidence="6 9" id="KW-0819">tRNA processing</keyword>